<comment type="caution">
    <text evidence="3">The sequence shown here is derived from an EMBL/GenBank/DDBJ whole genome shotgun (WGS) entry which is preliminary data.</text>
</comment>
<feature type="coiled-coil region" evidence="1">
    <location>
        <begin position="1230"/>
        <end position="1261"/>
    </location>
</feature>
<dbReference type="PROSITE" id="PS51717">
    <property type="entry name" value="G_VLIG"/>
    <property type="match status" value="1"/>
</dbReference>
<dbReference type="PANTHER" id="PTHR14819">
    <property type="entry name" value="GTP-BINDING"/>
    <property type="match status" value="1"/>
</dbReference>
<dbReference type="InterPro" id="IPR027417">
    <property type="entry name" value="P-loop_NTPase"/>
</dbReference>
<keyword evidence="1" id="KW-0175">Coiled coil</keyword>
<dbReference type="InterPro" id="IPR052986">
    <property type="entry name" value="VLIG_GTPase"/>
</dbReference>
<dbReference type="GO" id="GO:0005525">
    <property type="term" value="F:GTP binding"/>
    <property type="evidence" value="ECO:0007669"/>
    <property type="project" value="InterPro"/>
</dbReference>
<reference evidence="3" key="1">
    <citation type="submission" date="2021-06" db="EMBL/GenBank/DDBJ databases">
        <authorList>
            <person name="Kallberg Y."/>
            <person name="Tangrot J."/>
            <person name="Rosling A."/>
        </authorList>
    </citation>
    <scope>NUCLEOTIDE SEQUENCE</scope>
    <source>
        <strain evidence="3">FL130A</strain>
    </source>
</reference>
<evidence type="ECO:0000259" key="2">
    <source>
        <dbReference type="PROSITE" id="PS51717"/>
    </source>
</evidence>
<protein>
    <submittedName>
        <fullName evidence="3">5356_t:CDS:1</fullName>
    </submittedName>
</protein>
<dbReference type="Proteomes" id="UP000789508">
    <property type="component" value="Unassembled WGS sequence"/>
</dbReference>
<accession>A0A9N9GMK0</accession>
<evidence type="ECO:0000313" key="3">
    <source>
        <dbReference type="EMBL" id="CAG8616581.1"/>
    </source>
</evidence>
<gene>
    <name evidence="3" type="ORF">ALEPTO_LOCUS8782</name>
</gene>
<keyword evidence="4" id="KW-1185">Reference proteome</keyword>
<dbReference type="EMBL" id="CAJVPS010005593">
    <property type="protein sequence ID" value="CAG8616581.1"/>
    <property type="molecule type" value="Genomic_DNA"/>
</dbReference>
<dbReference type="OrthoDB" id="1597724at2759"/>
<evidence type="ECO:0000256" key="1">
    <source>
        <dbReference type="SAM" id="Coils"/>
    </source>
</evidence>
<dbReference type="PANTHER" id="PTHR14819:SF25">
    <property type="entry name" value="CHROMOSOME UNDETERMINED SCAFFOLD_52, WHOLE GENOME SHOTGUN SEQUENCE"/>
    <property type="match status" value="1"/>
</dbReference>
<evidence type="ECO:0000313" key="4">
    <source>
        <dbReference type="Proteomes" id="UP000789508"/>
    </source>
</evidence>
<dbReference type="InterPro" id="IPR030383">
    <property type="entry name" value="G_VLIG_dom"/>
</dbReference>
<organism evidence="3 4">
    <name type="scientific">Ambispora leptoticha</name>
    <dbReference type="NCBI Taxonomy" id="144679"/>
    <lineage>
        <taxon>Eukaryota</taxon>
        <taxon>Fungi</taxon>
        <taxon>Fungi incertae sedis</taxon>
        <taxon>Mucoromycota</taxon>
        <taxon>Glomeromycotina</taxon>
        <taxon>Glomeromycetes</taxon>
        <taxon>Archaeosporales</taxon>
        <taxon>Ambisporaceae</taxon>
        <taxon>Ambispora</taxon>
    </lineage>
</organism>
<dbReference type="Gene3D" id="3.40.50.300">
    <property type="entry name" value="P-loop containing nucleotide triphosphate hydrolases"/>
    <property type="match status" value="1"/>
</dbReference>
<name>A0A9N9GMK0_9GLOM</name>
<dbReference type="Pfam" id="PF25683">
    <property type="entry name" value="URGCP_GTPase"/>
    <property type="match status" value="1"/>
</dbReference>
<feature type="domain" description="VLIG-type G" evidence="2">
    <location>
        <begin position="625"/>
        <end position="728"/>
    </location>
</feature>
<dbReference type="SUPFAM" id="SSF52540">
    <property type="entry name" value="P-loop containing nucleoside triphosphate hydrolases"/>
    <property type="match status" value="1"/>
</dbReference>
<proteinExistence type="predicted"/>
<sequence length="1596" mass="184059">MRDDTDADETFEDLAMDSYDESFSFDEGSFDENENTLTLDAFFEITFGLSPLDFDSTRFIAEELTVETVRKYVIHALQNSSHGILRGLFPYLIDILSRTVSLRKLVDCIRQVNRHNPNPLLACLATCTGRDFLVAFLDQVPEKAMPTMLGTLVSSNIPIPILLTDQPKPCPKGQKVLTALREVIMAKKYCLFLSFNLTTSEISPPFSKQLYPILCANREDTMSISHPGSIDISFHSASENHIRQPVAIAEVYNSKTPSQFMNGVVNGLSQYAFFLIIHVSDDDFVGNEISQELENQIHMISTKRCANEKRKILVLYKDTQKMKDHRARDTLNKRKFLIERILKSRFGNDEISFKRLSASKGQQQLDELKADIFNAILRVKEQYLYPYLSFNVSTSLHDITQIVVWPHDMSGRYFAQCMQDAGFISGLSSFRRRQIFPASYVEHEIENLRDKKHLTTCEDNRNFISEAELCQKIKKFESTKLAIGDTSPLSILSLFVEGIKENDIFKMRAFARNVDDFFKAHLHELSMLDQSEDSARQHIKQQIEDNDISIHDFWREFVILANITVTREISVSQKLYSVDIKTLENAYRTWVIEGEAMQMLDGLSLRALDTDFLTKVLTSIMTDPNRQLLVISVIGLESSGKSTLLNYLFKCGFSTAAGRCTKGMYMSYRHSMFNGQPIDLLILDSEGMGSTAQKYITRRTSFDKKITLLALMCSQIVIINTKGLTRDIANILEVSSYHLDALKASRLKPRLHFVLRDMMDKAEVQKPAFLDIRTSLEEMFRQIPGCTEDLDDFMTVEQKDVHLLVNAFSSFNDDFRPRVDIISETENIHETFPIKVSNLRKDLLASALDSTHVQETKMFDNVNGFIVQMKTTWGMIDARGSFLHFNDFKEIQKWNAMQAIVQMLQKNLKPFREEVNECIKVHIRKLEANYNQSDQIHNEFMAKLSSIEKKHRDKSLLEFDQQAANQFDARIKDEGRNLVHNMFATDKLSLEAKWCEEERKYNEKALINNAVKDFGDQIKINSAHDLEELRRDQNKRDRLFDDTWKKVKQSHEDFMEKIENSSQLEQLVNSFNEAIKGGQSTVDSRNPGFQQRFHRKFWMSLEMPAVLSTEGIVMNYDVIHTRIAIKAQGRTAQVLQTCRLADNTSVKNEAAQNVLKEVEKVTNAICTEIKVEKSLRIEYGKTHSWLQRLCDGLFNVIGNLSNPQARYSPEISDFNPIEKYLRLEVYKTLSQNLKEWRSEQKKKLEALKEELQSSFNNLLLDHSANNLSLELTKHILGKVTESLSTHESTIKDDVENYLQASWVNKFGATHWAHKRSFGNRDHNAVREYLTDLDKFARKIFNEESNPRINTLVNDKIKEIKKKIKDIEAILIAEITNVWSLGAKSNIKAMVEKSRGKAAYNYVERFSSVFGEYIVEDPRKFCVIFKKQLKKKFVELHDIWETEEHLDTTKRRIQCRANETIEAKWDTLEGCTARCPCCAAKCEDIKGTNHTHHTSTHVMTAFGGCRTEHTREVTLYICSEQAAHDTRWKYYTTGGKYVELNTLMTLNQPPWQIIVPKPSTDIEISNMRAVWWKLKDEWCKKYGMVDVTPADWVKYAK</sequence>